<keyword evidence="12" id="KW-1185">Reference proteome</keyword>
<comment type="pathway">
    <text evidence="2 10">Glycolipid biosynthesis; glycosylphosphatidylinositol-anchor biosynthesis.</text>
</comment>
<comment type="subcellular location">
    <subcellularLocation>
        <location evidence="1 10">Endoplasmic reticulum membrane</location>
        <topology evidence="1 10">Single-pass membrane protein</topology>
    </subcellularLocation>
</comment>
<evidence type="ECO:0000256" key="6">
    <source>
        <dbReference type="ARBA" id="ARBA00022824"/>
    </source>
</evidence>
<keyword evidence="7 10" id="KW-1133">Transmembrane helix</keyword>
<keyword evidence="9" id="KW-0325">Glycoprotein</keyword>
<evidence type="ECO:0000256" key="1">
    <source>
        <dbReference type="ARBA" id="ARBA00004389"/>
    </source>
</evidence>
<dbReference type="GO" id="GO:0005789">
    <property type="term" value="C:endoplasmic reticulum membrane"/>
    <property type="evidence" value="ECO:0007669"/>
    <property type="project" value="UniProtKB-SubCell"/>
</dbReference>
<dbReference type="InterPro" id="IPR013233">
    <property type="entry name" value="PIG-X/PBN1"/>
</dbReference>
<comment type="caution">
    <text evidence="11">The sequence shown here is derived from an EMBL/GenBank/DDBJ whole genome shotgun (WGS) entry which is preliminary data.</text>
</comment>
<comment type="function">
    <text evidence="10">Required for proper folding and/or the stability of a subset of proteins in the endoplasmic reticulum. Component of glycosylphosphatidylinositol-mannosyltransferase 1 which transfers the first of the 4 mannoses in the GPI-anchor precursors during GPI-anchor biosynthesis. Probably acts by stabilizing the mannosyltransferase GPI14.</text>
</comment>
<comment type="similarity">
    <text evidence="3 10">Belongs to the PIGX family.</text>
</comment>
<feature type="transmembrane region" description="Helical" evidence="10">
    <location>
        <begin position="311"/>
        <end position="331"/>
    </location>
</feature>
<evidence type="ECO:0000256" key="4">
    <source>
        <dbReference type="ARBA" id="ARBA00022502"/>
    </source>
</evidence>
<gene>
    <name evidence="11" type="ORF">OC842_004232</name>
</gene>
<dbReference type="PANTHER" id="PTHR28650:SF1">
    <property type="entry name" value="PHOSPHATIDYLINOSITOL-GLYCAN BIOSYNTHESIS CLASS X PROTEIN"/>
    <property type="match status" value="1"/>
</dbReference>
<dbReference type="EMBL" id="JAPDMQ010000243">
    <property type="protein sequence ID" value="KAK0529441.1"/>
    <property type="molecule type" value="Genomic_DNA"/>
</dbReference>
<keyword evidence="5 10" id="KW-0812">Transmembrane</keyword>
<reference evidence="11" key="1">
    <citation type="journal article" date="2023" name="PhytoFront">
        <title>Draft Genome Resources of Seven Strains of Tilletia horrida, Causal Agent of Kernel Smut of Rice.</title>
        <authorList>
            <person name="Khanal S."/>
            <person name="Antony Babu S."/>
            <person name="Zhou X.G."/>
        </authorList>
    </citation>
    <scope>NUCLEOTIDE SEQUENCE</scope>
    <source>
        <strain evidence="11">TX3</strain>
    </source>
</reference>
<evidence type="ECO:0000313" key="12">
    <source>
        <dbReference type="Proteomes" id="UP001176521"/>
    </source>
</evidence>
<name>A0AAN6GAA3_9BASI</name>
<keyword evidence="4 10" id="KW-0337">GPI-anchor biosynthesis</keyword>
<dbReference type="GO" id="GO:0006506">
    <property type="term" value="P:GPI anchor biosynthetic process"/>
    <property type="evidence" value="ECO:0007669"/>
    <property type="project" value="UniProtKB-KW"/>
</dbReference>
<dbReference type="InterPro" id="IPR040039">
    <property type="entry name" value="PIGX"/>
</dbReference>
<evidence type="ECO:0000256" key="8">
    <source>
        <dbReference type="ARBA" id="ARBA00023136"/>
    </source>
</evidence>
<protein>
    <recommendedName>
        <fullName evidence="10">Protein PBN1</fullName>
    </recommendedName>
</protein>
<dbReference type="AlphaFoldDB" id="A0AAN6GAA3"/>
<evidence type="ECO:0000256" key="2">
    <source>
        <dbReference type="ARBA" id="ARBA00004687"/>
    </source>
</evidence>
<keyword evidence="6 10" id="KW-0256">Endoplasmic reticulum</keyword>
<keyword evidence="8 10" id="KW-0472">Membrane</keyword>
<evidence type="ECO:0000256" key="7">
    <source>
        <dbReference type="ARBA" id="ARBA00022989"/>
    </source>
</evidence>
<evidence type="ECO:0000256" key="3">
    <source>
        <dbReference type="ARBA" id="ARBA00010345"/>
    </source>
</evidence>
<sequence length="351" mass="38252">MAVSTTLTGVPSLHPTISVSIPAAHLSLPSHCRPFLLQRLPPAVFLDPYAFRLANRALVHPSVVRNLTYLGLTELERAVGWSDPEGTTRSADRFVRKLQRQRERAAAGAGSDAGETEAADLEASVRALGLEHTGVLIELQRRGIREDPALAEKVVKAIKGEQVDLDEDSSASTRATTVSIPVHARYLPPVEVGKGGVASASGGVDVQAIKEQVLDPSGRRGLYDEVKIDRPELFWACEGDMTQEEAFKQGWSFVEPHQLLPQPVYSHVSLTPPFPAFNPHYIRFLRPNPTAEDTSPLLLRLPRGDASLGPILQALTFAIVGLASLIVVLQARRVVAQVRRVERGRTSSKEE</sequence>
<dbReference type="PANTHER" id="PTHR28650">
    <property type="entry name" value="PHOSPHATIDYLINOSITOL-GLYCAN BIOSYNTHESIS CLASS X PROTEIN"/>
    <property type="match status" value="1"/>
</dbReference>
<evidence type="ECO:0000256" key="9">
    <source>
        <dbReference type="ARBA" id="ARBA00023180"/>
    </source>
</evidence>
<accession>A0AAN6GAA3</accession>
<evidence type="ECO:0000313" key="11">
    <source>
        <dbReference type="EMBL" id="KAK0529441.1"/>
    </source>
</evidence>
<proteinExistence type="inferred from homology"/>
<dbReference type="Pfam" id="PF08320">
    <property type="entry name" value="PIG-X"/>
    <property type="match status" value="2"/>
</dbReference>
<evidence type="ECO:0000256" key="10">
    <source>
        <dbReference type="RuleBase" id="RU366056"/>
    </source>
</evidence>
<organism evidence="11 12">
    <name type="scientific">Tilletia horrida</name>
    <dbReference type="NCBI Taxonomy" id="155126"/>
    <lineage>
        <taxon>Eukaryota</taxon>
        <taxon>Fungi</taxon>
        <taxon>Dikarya</taxon>
        <taxon>Basidiomycota</taxon>
        <taxon>Ustilaginomycotina</taxon>
        <taxon>Exobasidiomycetes</taxon>
        <taxon>Tilletiales</taxon>
        <taxon>Tilletiaceae</taxon>
        <taxon>Tilletia</taxon>
    </lineage>
</organism>
<dbReference type="Proteomes" id="UP001176521">
    <property type="component" value="Unassembled WGS sequence"/>
</dbReference>
<evidence type="ECO:0000256" key="5">
    <source>
        <dbReference type="ARBA" id="ARBA00022692"/>
    </source>
</evidence>